<evidence type="ECO:0000313" key="4">
    <source>
        <dbReference type="Proteomes" id="UP000551501"/>
    </source>
</evidence>
<accession>A0A840EQH7</accession>
<gene>
    <name evidence="3" type="ORF">BKA16_000313</name>
</gene>
<dbReference type="EMBL" id="JACIFP010000001">
    <property type="protein sequence ID" value="MBB4133761.1"/>
    <property type="molecule type" value="Genomic_DNA"/>
</dbReference>
<dbReference type="SUPFAM" id="SSF56059">
    <property type="entry name" value="Glutathione synthetase ATP-binding domain-like"/>
    <property type="match status" value="1"/>
</dbReference>
<feature type="domain" description="ATP-grasp" evidence="2">
    <location>
        <begin position="125"/>
        <end position="307"/>
    </location>
</feature>
<dbReference type="PROSITE" id="PS50975">
    <property type="entry name" value="ATP_GRASP"/>
    <property type="match status" value="1"/>
</dbReference>
<evidence type="ECO:0000256" key="1">
    <source>
        <dbReference type="PROSITE-ProRule" id="PRU00409"/>
    </source>
</evidence>
<dbReference type="GO" id="GO:0046872">
    <property type="term" value="F:metal ion binding"/>
    <property type="evidence" value="ECO:0007669"/>
    <property type="project" value="InterPro"/>
</dbReference>
<organism evidence="3 4">
    <name type="scientific">Gordonia humi</name>
    <dbReference type="NCBI Taxonomy" id="686429"/>
    <lineage>
        <taxon>Bacteria</taxon>
        <taxon>Bacillati</taxon>
        <taxon>Actinomycetota</taxon>
        <taxon>Actinomycetes</taxon>
        <taxon>Mycobacteriales</taxon>
        <taxon>Gordoniaceae</taxon>
        <taxon>Gordonia</taxon>
    </lineage>
</organism>
<dbReference type="GO" id="GO:0005524">
    <property type="term" value="F:ATP binding"/>
    <property type="evidence" value="ECO:0007669"/>
    <property type="project" value="UniProtKB-UniRule"/>
</dbReference>
<evidence type="ECO:0000259" key="2">
    <source>
        <dbReference type="PROSITE" id="PS50975"/>
    </source>
</evidence>
<evidence type="ECO:0000313" key="3">
    <source>
        <dbReference type="EMBL" id="MBB4133761.1"/>
    </source>
</evidence>
<keyword evidence="1" id="KW-0067">ATP-binding</keyword>
<proteinExistence type="predicted"/>
<dbReference type="Proteomes" id="UP000551501">
    <property type="component" value="Unassembled WGS sequence"/>
</dbReference>
<dbReference type="Gene3D" id="3.30.470.20">
    <property type="entry name" value="ATP-grasp fold, B domain"/>
    <property type="match status" value="1"/>
</dbReference>
<comment type="caution">
    <text evidence="3">The sequence shown here is derived from an EMBL/GenBank/DDBJ whole genome shotgun (WGS) entry which is preliminary data.</text>
</comment>
<sequence length="397" mass="43780">MKPAEPRILATTSRMPFAVDEIRKFGQAGRHVLATDSFRASPGMHGRGAARHEVTPPPTQEPAAFVDTVIELMSEDATNWLVPMFEEVFYLAAGRDKIAAAHPNAELFFPDLETLLKVHDKVSFTELCKQLGLPVAEPITATTHEEFIEATKQWDHWFARAAYGRGGMDIITNTGPLAGEGDVNDIAPTVDDPWMVQEYLEGVDRCSWSVVHHGEVVLHSTYEHALTIDGRGGIVYESIDAPEALAAAQKIAKELNWHGQLSFDYMKTDDGTHYMVECNPRPTAGCTIATAEEFDTAMFDPGELVVVPAGRKKAVESAVVRDIFLHPSKLKEDLHAAKGSSDVYAGKHDLLPLLYQALSLQHIYSYRKSLGMDKDKGETLVATQFFDVLYDGTPISL</sequence>
<name>A0A840EQH7_9ACTN</name>
<keyword evidence="1" id="KW-0547">Nucleotide-binding</keyword>
<dbReference type="RefSeq" id="WP_183368916.1">
    <property type="nucleotide sequence ID" value="NZ_BAABHL010000022.1"/>
</dbReference>
<dbReference type="AlphaFoldDB" id="A0A840EQH7"/>
<dbReference type="InterPro" id="IPR011761">
    <property type="entry name" value="ATP-grasp"/>
</dbReference>
<reference evidence="3 4" key="1">
    <citation type="submission" date="2020-08" db="EMBL/GenBank/DDBJ databases">
        <title>Sequencing the genomes of 1000 actinobacteria strains.</title>
        <authorList>
            <person name="Klenk H.-P."/>
        </authorList>
    </citation>
    <scope>NUCLEOTIDE SEQUENCE [LARGE SCALE GENOMIC DNA]</scope>
    <source>
        <strain evidence="3 4">DSM 45298</strain>
    </source>
</reference>
<protein>
    <submittedName>
        <fullName evidence="3">Biotin carboxylase</fullName>
    </submittedName>
</protein>
<keyword evidence="4" id="KW-1185">Reference proteome</keyword>